<evidence type="ECO:0000313" key="1">
    <source>
        <dbReference type="EMBL" id="GAA4314177.1"/>
    </source>
</evidence>
<accession>A0ABP8FZG5</accession>
<keyword evidence="2" id="KW-1185">Reference proteome</keyword>
<protein>
    <submittedName>
        <fullName evidence="1">Uncharacterized protein</fullName>
    </submittedName>
</protein>
<evidence type="ECO:0000313" key="2">
    <source>
        <dbReference type="Proteomes" id="UP001501844"/>
    </source>
</evidence>
<sequence>MNGSFISSAKPGFLTHLFAGRPQHSLSLPGWKDFNEQIARFWVIFQKTGQKRKRSCLKEKQGIQSQMPPKRLTLYEIDKERKLIPYGKTDTVKYLLVGSSTSVPMRI</sequence>
<dbReference type="RefSeq" id="WP_345168936.1">
    <property type="nucleotide sequence ID" value="NZ_BAABGX010000003.1"/>
</dbReference>
<dbReference type="Proteomes" id="UP001501844">
    <property type="component" value="Unassembled WGS sequence"/>
</dbReference>
<reference evidence="2" key="1">
    <citation type="journal article" date="2019" name="Int. J. Syst. Evol. Microbiol.">
        <title>The Global Catalogue of Microorganisms (GCM) 10K type strain sequencing project: providing services to taxonomists for standard genome sequencing and annotation.</title>
        <authorList>
            <consortium name="The Broad Institute Genomics Platform"/>
            <consortium name="The Broad Institute Genome Sequencing Center for Infectious Disease"/>
            <person name="Wu L."/>
            <person name="Ma J."/>
        </authorList>
    </citation>
    <scope>NUCLEOTIDE SEQUENCE [LARGE SCALE GENOMIC DNA]</scope>
    <source>
        <strain evidence="2">JCM 17917</strain>
    </source>
</reference>
<organism evidence="1 2">
    <name type="scientific">Nibribacter koreensis</name>
    <dbReference type="NCBI Taxonomy" id="1084519"/>
    <lineage>
        <taxon>Bacteria</taxon>
        <taxon>Pseudomonadati</taxon>
        <taxon>Bacteroidota</taxon>
        <taxon>Cytophagia</taxon>
        <taxon>Cytophagales</taxon>
        <taxon>Hymenobacteraceae</taxon>
        <taxon>Nibribacter</taxon>
    </lineage>
</organism>
<gene>
    <name evidence="1" type="ORF">GCM10023183_34290</name>
</gene>
<dbReference type="EMBL" id="BAABGX010000003">
    <property type="protein sequence ID" value="GAA4314177.1"/>
    <property type="molecule type" value="Genomic_DNA"/>
</dbReference>
<proteinExistence type="predicted"/>
<comment type="caution">
    <text evidence="1">The sequence shown here is derived from an EMBL/GenBank/DDBJ whole genome shotgun (WGS) entry which is preliminary data.</text>
</comment>
<name>A0ABP8FZG5_9BACT</name>